<feature type="compositionally biased region" description="Polar residues" evidence="4">
    <location>
        <begin position="429"/>
        <end position="438"/>
    </location>
</feature>
<dbReference type="GO" id="GO:0005737">
    <property type="term" value="C:cytoplasm"/>
    <property type="evidence" value="ECO:0000318"/>
    <property type="project" value="GO_Central"/>
</dbReference>
<dbReference type="PANTHER" id="PTHR10502">
    <property type="entry name" value="ANNEXIN"/>
    <property type="match status" value="1"/>
</dbReference>
<reference evidence="5 6" key="1">
    <citation type="journal article" date="2007" name="Science">
        <title>Genomic minimalism in the early diverging intestinal parasite Giardia lamblia.</title>
        <authorList>
            <person name="Morrison H.G."/>
            <person name="McArthur A.G."/>
            <person name="Gillin F.D."/>
            <person name="Aley S.B."/>
            <person name="Adam R.D."/>
            <person name="Olsen G.J."/>
            <person name="Best A.A."/>
            <person name="Cande W.Z."/>
            <person name="Chen F."/>
            <person name="Cipriano M.J."/>
            <person name="Davids B.J."/>
            <person name="Dawson S.C."/>
            <person name="Elmendorf H.G."/>
            <person name="Hehl A.B."/>
            <person name="Holder M.E."/>
            <person name="Huse S.M."/>
            <person name="Kim U.U."/>
            <person name="Lasek-Nesselquist E."/>
            <person name="Manning G."/>
            <person name="Nigam A."/>
            <person name="Nixon J.E."/>
            <person name="Palm D."/>
            <person name="Passamaneck N.E."/>
            <person name="Prabhu A."/>
            <person name="Reich C.I."/>
            <person name="Reiner D.S."/>
            <person name="Samuelson J."/>
            <person name="Svard S.G."/>
            <person name="Sogin M.L."/>
        </authorList>
    </citation>
    <scope>NUCLEOTIDE SEQUENCE [LARGE SCALE GENOMIC DNA]</scope>
    <source>
        <strain evidence="5 6">WB C6</strain>
    </source>
</reference>
<evidence type="ECO:0000256" key="4">
    <source>
        <dbReference type="SAM" id="MobiDB-lite"/>
    </source>
</evidence>
<proteinExistence type="inferred from homology"/>
<keyword evidence="2" id="KW-0677">Repeat</keyword>
<dbReference type="Pfam" id="PF00191">
    <property type="entry name" value="Annexin"/>
    <property type="match status" value="1"/>
</dbReference>
<dbReference type="GO" id="GO:0005886">
    <property type="term" value="C:plasma membrane"/>
    <property type="evidence" value="ECO:0000318"/>
    <property type="project" value="GO_Central"/>
</dbReference>
<keyword evidence="6" id="KW-1185">Reference proteome</keyword>
<sequence>MGCAASTPDVADATAVMGNHGPEKHRAKGMSNKGISLKSMESIRSAIESLLINEPELTKLMTSFSKEHLFMFAKDYQTQTGTDLLSLLREKLNGPLEKLILSSFKPDVTLRTELIRESLQGKATDIEQLTDVVLTLSESRACEIVQNYDLLYGGSVITDIRHDYNGDKLWQRLITRILSSKRVSRSSLAMQSTTLASDGDVDTHAVGAEANTGTLGKLLVADAERLVMDIRERNFEHLLLLMATALPAEYVSICKKYFEMKGTVLRQDIADALEHRPEERYALLLAHDYLHSPAAAYAFMAHTALVAGISRDDARLTRAAILSYEEHPDVPAVYRELYGVTLEDAIEKTGTGSYESTLLILWKIDRPKDPAAGPEAENGPAETAAHAGNKAKQSSKGNKKSDSKADKEGAATPVLQNDTVEERLPTPAASESSTPRGD</sequence>
<dbReference type="EMBL" id="AACB03000005">
    <property type="protein sequence ID" value="KAE8301276.1"/>
    <property type="molecule type" value="Genomic_DNA"/>
</dbReference>
<dbReference type="AlphaFoldDB" id="E2RTW5"/>
<feature type="compositionally biased region" description="Low complexity" evidence="4">
    <location>
        <begin position="370"/>
        <end position="385"/>
    </location>
</feature>
<organism evidence="5 6">
    <name type="scientific">Giardia intestinalis (strain ATCC 50803 / WB clone C6)</name>
    <name type="common">Giardia lamblia</name>
    <dbReference type="NCBI Taxonomy" id="184922"/>
    <lineage>
        <taxon>Eukaryota</taxon>
        <taxon>Metamonada</taxon>
        <taxon>Diplomonadida</taxon>
        <taxon>Hexamitidae</taxon>
        <taxon>Giardiinae</taxon>
        <taxon>Giardia</taxon>
    </lineage>
</organism>
<name>E2RTW5_GIAIC</name>
<dbReference type="InterPro" id="IPR037104">
    <property type="entry name" value="Annexin_sf"/>
</dbReference>
<evidence type="ECO:0000313" key="5">
    <source>
        <dbReference type="EMBL" id="KAE8301276.1"/>
    </source>
</evidence>
<evidence type="ECO:0000256" key="2">
    <source>
        <dbReference type="ARBA" id="ARBA00022737"/>
    </source>
</evidence>
<dbReference type="SUPFAM" id="SSF47874">
    <property type="entry name" value="Annexin"/>
    <property type="match status" value="1"/>
</dbReference>
<dbReference type="STRING" id="184922.E2RTW5"/>
<dbReference type="Gene3D" id="1.10.220.10">
    <property type="entry name" value="Annexin"/>
    <property type="match status" value="3"/>
</dbReference>
<protein>
    <submittedName>
        <fullName evidence="5">Alpha-19 giardin</fullName>
    </submittedName>
</protein>
<dbReference type="GeneID" id="5697719"/>
<comment type="caution">
    <text evidence="5">The sequence shown here is derived from an EMBL/GenBank/DDBJ whole genome shotgun (WGS) entry which is preliminary data.</text>
</comment>
<dbReference type="HOGENOM" id="CLU_626200_0_0_1"/>
<comment type="similarity">
    <text evidence="1">Belongs to the annexin family.</text>
</comment>
<gene>
    <name evidence="5" type="ORF">GL50803_004026</name>
</gene>
<accession>E2RTW5</accession>
<evidence type="ECO:0000313" key="6">
    <source>
        <dbReference type="Proteomes" id="UP000001548"/>
    </source>
</evidence>
<evidence type="ECO:0000256" key="3">
    <source>
        <dbReference type="ARBA" id="ARBA00023216"/>
    </source>
</evidence>
<feature type="region of interest" description="Disordered" evidence="4">
    <location>
        <begin position="370"/>
        <end position="438"/>
    </location>
</feature>
<dbReference type="Proteomes" id="UP000001548">
    <property type="component" value="Unassembled WGS sequence"/>
</dbReference>
<dbReference type="KEGG" id="gla:GL50803_004026"/>
<evidence type="ECO:0000256" key="1">
    <source>
        <dbReference type="ARBA" id="ARBA00007831"/>
    </source>
</evidence>
<dbReference type="VEuPathDB" id="GiardiaDB:GL50803_4026"/>
<keyword evidence="3" id="KW-0041">Annexin</keyword>
<dbReference type="InterPro" id="IPR018502">
    <property type="entry name" value="Annexin_repeat"/>
</dbReference>
<dbReference type="OMA" id="EYVSICK"/>
<feature type="compositionally biased region" description="Basic and acidic residues" evidence="4">
    <location>
        <begin position="399"/>
        <end position="409"/>
    </location>
</feature>
<dbReference type="GO" id="GO:0005544">
    <property type="term" value="F:calcium-dependent phospholipid binding"/>
    <property type="evidence" value="ECO:0000318"/>
    <property type="project" value="GO_Central"/>
</dbReference>
<dbReference type="GO" id="GO:0005509">
    <property type="term" value="F:calcium ion binding"/>
    <property type="evidence" value="ECO:0007669"/>
    <property type="project" value="InterPro"/>
</dbReference>
<dbReference type="GO" id="GO:0001786">
    <property type="term" value="F:phosphatidylserine binding"/>
    <property type="evidence" value="ECO:0000318"/>
    <property type="project" value="GO_Central"/>
</dbReference>
<dbReference type="PANTHER" id="PTHR10502:SF102">
    <property type="entry name" value="ANNEXIN B11"/>
    <property type="match status" value="1"/>
</dbReference>
<dbReference type="RefSeq" id="XP_001704843.1">
    <property type="nucleotide sequence ID" value="XM_001704791.1"/>
</dbReference>